<reference evidence="1" key="2">
    <citation type="journal article" date="2024" name="Plant">
        <title>Genomic evolution and insights into agronomic trait innovations of Sesamum species.</title>
        <authorList>
            <person name="Miao H."/>
            <person name="Wang L."/>
            <person name="Qu L."/>
            <person name="Liu H."/>
            <person name="Sun Y."/>
            <person name="Le M."/>
            <person name="Wang Q."/>
            <person name="Wei S."/>
            <person name="Zheng Y."/>
            <person name="Lin W."/>
            <person name="Duan Y."/>
            <person name="Cao H."/>
            <person name="Xiong S."/>
            <person name="Wang X."/>
            <person name="Wei L."/>
            <person name="Li C."/>
            <person name="Ma Q."/>
            <person name="Ju M."/>
            <person name="Zhao R."/>
            <person name="Li G."/>
            <person name="Mu C."/>
            <person name="Tian Q."/>
            <person name="Mei H."/>
            <person name="Zhang T."/>
            <person name="Gao T."/>
            <person name="Zhang H."/>
        </authorList>
    </citation>
    <scope>NUCLEOTIDE SEQUENCE</scope>
    <source>
        <strain evidence="1">K16</strain>
    </source>
</reference>
<name>A0AAE2C2B9_9LAMI</name>
<keyword evidence="2" id="KW-1185">Reference proteome</keyword>
<dbReference type="EMBL" id="JACGWL010000003">
    <property type="protein sequence ID" value="KAK4406487.1"/>
    <property type="molecule type" value="Genomic_DNA"/>
</dbReference>
<evidence type="ECO:0000313" key="2">
    <source>
        <dbReference type="Proteomes" id="UP001289374"/>
    </source>
</evidence>
<accession>A0AAE2C2B9</accession>
<dbReference type="PANTHER" id="PTHR10775:SF182">
    <property type="entry name" value="TRANSPOSON, EN_SPM-LIKE, TRANSPOSASE-ASSOCIATED DOMAIN PROTEIN-RELATED"/>
    <property type="match status" value="1"/>
</dbReference>
<evidence type="ECO:0000313" key="1">
    <source>
        <dbReference type="EMBL" id="KAK4406487.1"/>
    </source>
</evidence>
<proteinExistence type="predicted"/>
<reference evidence="1" key="1">
    <citation type="submission" date="2020-06" db="EMBL/GenBank/DDBJ databases">
        <authorList>
            <person name="Li T."/>
            <person name="Hu X."/>
            <person name="Zhang T."/>
            <person name="Song X."/>
            <person name="Zhang H."/>
            <person name="Dai N."/>
            <person name="Sheng W."/>
            <person name="Hou X."/>
            <person name="Wei L."/>
        </authorList>
    </citation>
    <scope>NUCLEOTIDE SEQUENCE</scope>
    <source>
        <strain evidence="1">K16</strain>
        <tissue evidence="1">Leaf</tissue>
    </source>
</reference>
<dbReference type="Proteomes" id="UP001289374">
    <property type="component" value="Unassembled WGS sequence"/>
</dbReference>
<organism evidence="1 2">
    <name type="scientific">Sesamum angolense</name>
    <dbReference type="NCBI Taxonomy" id="2727404"/>
    <lineage>
        <taxon>Eukaryota</taxon>
        <taxon>Viridiplantae</taxon>
        <taxon>Streptophyta</taxon>
        <taxon>Embryophyta</taxon>
        <taxon>Tracheophyta</taxon>
        <taxon>Spermatophyta</taxon>
        <taxon>Magnoliopsida</taxon>
        <taxon>eudicotyledons</taxon>
        <taxon>Gunneridae</taxon>
        <taxon>Pentapetalae</taxon>
        <taxon>asterids</taxon>
        <taxon>lamiids</taxon>
        <taxon>Lamiales</taxon>
        <taxon>Pedaliaceae</taxon>
        <taxon>Sesamum</taxon>
    </lineage>
</organism>
<dbReference type="PANTHER" id="PTHR10775">
    <property type="entry name" value="OS08G0208400 PROTEIN"/>
    <property type="match status" value="1"/>
</dbReference>
<gene>
    <name evidence="1" type="ORF">Sango_0655200</name>
</gene>
<comment type="caution">
    <text evidence="1">The sequence shown here is derived from an EMBL/GenBank/DDBJ whole genome shotgun (WGS) entry which is preliminary data.</text>
</comment>
<dbReference type="AlphaFoldDB" id="A0AAE2C2B9"/>
<protein>
    <submittedName>
        <fullName evidence="1">Uncharacterized protein</fullName>
    </submittedName>
</protein>
<sequence>MMAMVAITSGRRKASFGISHTGQHFLSDNLDVMYIEENVFDNIFNMVMDIKEKTKDNMNAHRNLKIIHNRPELELDERRPTVMPKAVHTLAKEQKRRVWE</sequence>